<dbReference type="Proteomes" id="UP000324897">
    <property type="component" value="Unassembled WGS sequence"/>
</dbReference>
<evidence type="ECO:0008006" key="11">
    <source>
        <dbReference type="Google" id="ProtNLM"/>
    </source>
</evidence>
<dbReference type="PRINTS" id="PR00463">
    <property type="entry name" value="EP450I"/>
</dbReference>
<keyword evidence="8" id="KW-0732">Signal</keyword>
<dbReference type="PROSITE" id="PS00086">
    <property type="entry name" value="CYTOCHROME_P450"/>
    <property type="match status" value="1"/>
</dbReference>
<dbReference type="InterPro" id="IPR001128">
    <property type="entry name" value="Cyt_P450"/>
</dbReference>
<dbReference type="GO" id="GO:0005506">
    <property type="term" value="F:iron ion binding"/>
    <property type="evidence" value="ECO:0007669"/>
    <property type="project" value="InterPro"/>
</dbReference>
<dbReference type="PANTHER" id="PTHR24298">
    <property type="entry name" value="FLAVONOID 3'-MONOOXYGENASE-RELATED"/>
    <property type="match status" value="1"/>
</dbReference>
<evidence type="ECO:0000313" key="10">
    <source>
        <dbReference type="Proteomes" id="UP000324897"/>
    </source>
</evidence>
<dbReference type="Pfam" id="PF00067">
    <property type="entry name" value="p450"/>
    <property type="match status" value="2"/>
</dbReference>
<dbReference type="GO" id="GO:0016709">
    <property type="term" value="F:oxidoreductase activity, acting on paired donors, with incorporation or reduction of molecular oxygen, NAD(P)H as one donor, and incorporation of one atom of oxygen"/>
    <property type="evidence" value="ECO:0007669"/>
    <property type="project" value="TreeGrafter"/>
</dbReference>
<keyword evidence="7" id="KW-0560">Oxidoreductase</keyword>
<dbReference type="InterPro" id="IPR002401">
    <property type="entry name" value="Cyt_P450_E_grp-I"/>
</dbReference>
<comment type="similarity">
    <text evidence="7">Belongs to the cytochrome P450 family.</text>
</comment>
<sequence>MPILLSITILPLLLLLTAFKNRKASKNGCSLPPAPWPRLPLMGNLFCFSPTIASLSVVLRRLHDSHGPVVSLWVGRKPAIFISGHDMAHQALVHMGTTFAHRPTSWCSGVNSHGVNSATYCSRWGLLRRNLSSHLAAASRSTGLLRSSIDRLVKILESVAGEDGGIVAPSEPFRHAVFGFFAALCFGEEVDEDVLGRLRCLHVEIISLIVELDAFHLMPALLQVVYYLPRWRKLSSAQRRHHILVTTLISACQRRREEVAECDETEPRCYVDTLLGLGLGEEEMVTGEPVLGVHERRGEDHHDGTGVDHGMPCAAPAATTCHAASSIRGRSWRRWCSKPCTSIRRHTTSWMDHTTDKDVSLDKYMIPKGSIVNFSAANIGRDATLWTEATEFRPERFMEGGEGFGGQKVAKMMPFGAGRRVCPGAAISI</sequence>
<keyword evidence="7" id="KW-0503">Monooxygenase</keyword>
<evidence type="ECO:0000256" key="4">
    <source>
        <dbReference type="ARBA" id="ARBA00022989"/>
    </source>
</evidence>
<comment type="subcellular location">
    <subcellularLocation>
        <location evidence="1">Membrane</location>
        <topology evidence="1">Single-pass membrane protein</topology>
    </subcellularLocation>
</comment>
<organism evidence="9 10">
    <name type="scientific">Eragrostis curvula</name>
    <name type="common">weeping love grass</name>
    <dbReference type="NCBI Taxonomy" id="38414"/>
    <lineage>
        <taxon>Eukaryota</taxon>
        <taxon>Viridiplantae</taxon>
        <taxon>Streptophyta</taxon>
        <taxon>Embryophyta</taxon>
        <taxon>Tracheophyta</taxon>
        <taxon>Spermatophyta</taxon>
        <taxon>Magnoliopsida</taxon>
        <taxon>Liliopsida</taxon>
        <taxon>Poales</taxon>
        <taxon>Poaceae</taxon>
        <taxon>PACMAD clade</taxon>
        <taxon>Chloridoideae</taxon>
        <taxon>Eragrostideae</taxon>
        <taxon>Eragrostidinae</taxon>
        <taxon>Eragrostis</taxon>
    </lineage>
</organism>
<dbReference type="GO" id="GO:0020037">
    <property type="term" value="F:heme binding"/>
    <property type="evidence" value="ECO:0007669"/>
    <property type="project" value="InterPro"/>
</dbReference>
<dbReference type="PANTHER" id="PTHR24298:SF636">
    <property type="entry name" value="OS07G0451300 PROTEIN"/>
    <property type="match status" value="1"/>
</dbReference>
<keyword evidence="2" id="KW-0812">Transmembrane</keyword>
<evidence type="ECO:0000256" key="8">
    <source>
        <dbReference type="SAM" id="SignalP"/>
    </source>
</evidence>
<evidence type="ECO:0000256" key="2">
    <source>
        <dbReference type="ARBA" id="ARBA00022692"/>
    </source>
</evidence>
<accession>A0A5J9SG21</accession>
<proteinExistence type="inferred from homology"/>
<evidence type="ECO:0000256" key="1">
    <source>
        <dbReference type="ARBA" id="ARBA00004167"/>
    </source>
</evidence>
<dbReference type="OrthoDB" id="651150at2759"/>
<reference evidence="9 10" key="1">
    <citation type="journal article" date="2019" name="Sci. Rep.">
        <title>A high-quality genome of Eragrostis curvula grass provides insights into Poaceae evolution and supports new strategies to enhance forage quality.</title>
        <authorList>
            <person name="Carballo J."/>
            <person name="Santos B.A.C.M."/>
            <person name="Zappacosta D."/>
            <person name="Garbus I."/>
            <person name="Selva J.P."/>
            <person name="Gallo C.A."/>
            <person name="Diaz A."/>
            <person name="Albertini E."/>
            <person name="Caccamo M."/>
            <person name="Echenique V."/>
        </authorList>
    </citation>
    <scope>NUCLEOTIDE SEQUENCE [LARGE SCALE GENOMIC DNA]</scope>
    <source>
        <strain evidence="10">cv. Victoria</strain>
        <tissue evidence="9">Leaf</tissue>
    </source>
</reference>
<keyword evidence="6 7" id="KW-0349">Heme</keyword>
<name>A0A5J9SG21_9POAL</name>
<dbReference type="InterPro" id="IPR051103">
    <property type="entry name" value="Plant_metabolite_P450s"/>
</dbReference>
<evidence type="ECO:0000256" key="5">
    <source>
        <dbReference type="ARBA" id="ARBA00023136"/>
    </source>
</evidence>
<dbReference type="Gene3D" id="1.10.630.10">
    <property type="entry name" value="Cytochrome P450"/>
    <property type="match status" value="2"/>
</dbReference>
<keyword evidence="4" id="KW-1133">Transmembrane helix</keyword>
<evidence type="ECO:0000313" key="9">
    <source>
        <dbReference type="EMBL" id="TVT97842.1"/>
    </source>
</evidence>
<keyword evidence="10" id="KW-1185">Reference proteome</keyword>
<evidence type="ECO:0000256" key="7">
    <source>
        <dbReference type="RuleBase" id="RU000461"/>
    </source>
</evidence>
<feature type="chain" id="PRO_5023824523" description="Cytochrome P450" evidence="8">
    <location>
        <begin position="25"/>
        <end position="429"/>
    </location>
</feature>
<evidence type="ECO:0000256" key="3">
    <source>
        <dbReference type="ARBA" id="ARBA00022723"/>
    </source>
</evidence>
<comment type="caution">
    <text evidence="9">The sequence shown here is derived from an EMBL/GenBank/DDBJ whole genome shotgun (WGS) entry which is preliminary data.</text>
</comment>
<dbReference type="SUPFAM" id="SSF48264">
    <property type="entry name" value="Cytochrome P450"/>
    <property type="match status" value="2"/>
</dbReference>
<dbReference type="InterPro" id="IPR036396">
    <property type="entry name" value="Cyt_P450_sf"/>
</dbReference>
<dbReference type="EMBL" id="RWGY01000931">
    <property type="protein sequence ID" value="TVT97842.1"/>
    <property type="molecule type" value="Genomic_DNA"/>
</dbReference>
<dbReference type="AlphaFoldDB" id="A0A5J9SG21"/>
<feature type="binding site" description="axial binding residue" evidence="6">
    <location>
        <position position="422"/>
    </location>
    <ligand>
        <name>heme</name>
        <dbReference type="ChEBI" id="CHEBI:30413"/>
    </ligand>
    <ligandPart>
        <name>Fe</name>
        <dbReference type="ChEBI" id="CHEBI:18248"/>
    </ligandPart>
</feature>
<protein>
    <recommendedName>
        <fullName evidence="11">Cytochrome P450</fullName>
    </recommendedName>
</protein>
<feature type="signal peptide" evidence="8">
    <location>
        <begin position="1"/>
        <end position="24"/>
    </location>
</feature>
<feature type="non-terminal residue" evidence="9">
    <location>
        <position position="1"/>
    </location>
</feature>
<keyword evidence="5" id="KW-0472">Membrane</keyword>
<dbReference type="Gramene" id="TVT97842">
    <property type="protein sequence ID" value="TVT97842"/>
    <property type="gene ID" value="EJB05_56885"/>
</dbReference>
<keyword evidence="6 7" id="KW-0408">Iron</keyword>
<dbReference type="InterPro" id="IPR017972">
    <property type="entry name" value="Cyt_P450_CS"/>
</dbReference>
<gene>
    <name evidence="9" type="ORF">EJB05_56885</name>
</gene>
<keyword evidence="3 6" id="KW-0479">Metal-binding</keyword>
<comment type="cofactor">
    <cofactor evidence="6">
        <name>heme</name>
        <dbReference type="ChEBI" id="CHEBI:30413"/>
    </cofactor>
</comment>
<dbReference type="GO" id="GO:0016020">
    <property type="term" value="C:membrane"/>
    <property type="evidence" value="ECO:0007669"/>
    <property type="project" value="UniProtKB-SubCell"/>
</dbReference>
<evidence type="ECO:0000256" key="6">
    <source>
        <dbReference type="PIRSR" id="PIRSR602401-1"/>
    </source>
</evidence>